<dbReference type="InterPro" id="IPR043565">
    <property type="entry name" value="PAX_fam"/>
</dbReference>
<dbReference type="Pfam" id="PF00292">
    <property type="entry name" value="PAX"/>
    <property type="match status" value="1"/>
</dbReference>
<dbReference type="InterPro" id="IPR001523">
    <property type="entry name" value="Paired_dom"/>
</dbReference>
<keyword evidence="8" id="KW-0804">Transcription</keyword>
<dbReference type="PANTHER" id="PTHR45636:SF46">
    <property type="entry name" value="HOMEOBOX DOMAIN-CONTAINING PROTEIN"/>
    <property type="match status" value="1"/>
</dbReference>
<dbReference type="Gene3D" id="1.10.10.60">
    <property type="entry name" value="Homeodomain-like"/>
    <property type="match status" value="1"/>
</dbReference>
<dbReference type="InterPro" id="IPR036388">
    <property type="entry name" value="WH-like_DNA-bd_sf"/>
</dbReference>
<evidence type="ECO:0000313" key="15">
    <source>
        <dbReference type="EMBL" id="KAK5975474.1"/>
    </source>
</evidence>
<keyword evidence="6 10" id="KW-0238">DNA-binding</keyword>
<dbReference type="SMART" id="SM00389">
    <property type="entry name" value="HOX"/>
    <property type="match status" value="1"/>
</dbReference>
<name>A0AAN8FFR6_TRICO</name>
<keyword evidence="5" id="KW-0805">Transcription regulation</keyword>
<dbReference type="GO" id="GO:0000981">
    <property type="term" value="F:DNA-binding transcription factor activity, RNA polymerase II-specific"/>
    <property type="evidence" value="ECO:0007669"/>
    <property type="project" value="InterPro"/>
</dbReference>
<proteinExistence type="inferred from homology"/>
<keyword evidence="16" id="KW-1185">Reference proteome</keyword>
<evidence type="ECO:0000256" key="11">
    <source>
        <dbReference type="RuleBase" id="RU000682"/>
    </source>
</evidence>
<dbReference type="CDD" id="cd00086">
    <property type="entry name" value="homeodomain"/>
    <property type="match status" value="1"/>
</dbReference>
<dbReference type="Pfam" id="PF00046">
    <property type="entry name" value="Homeodomain"/>
    <property type="match status" value="1"/>
</dbReference>
<feature type="domain" description="Homeobox" evidence="13">
    <location>
        <begin position="262"/>
        <end position="322"/>
    </location>
</feature>
<gene>
    <name evidence="15" type="ORF">GCK32_003880</name>
</gene>
<comment type="caution">
    <text evidence="15">The sequence shown here is derived from an EMBL/GenBank/DDBJ whole genome shotgun (WGS) entry which is preliminary data.</text>
</comment>
<feature type="domain" description="Paired" evidence="14">
    <location>
        <begin position="84"/>
        <end position="206"/>
    </location>
</feature>
<dbReference type="InterPro" id="IPR001356">
    <property type="entry name" value="HD"/>
</dbReference>
<comment type="similarity">
    <text evidence="2">Belongs to the paired homeobox family.</text>
</comment>
<dbReference type="PROSITE" id="PS00027">
    <property type="entry name" value="HOMEOBOX_1"/>
    <property type="match status" value="1"/>
</dbReference>
<evidence type="ECO:0000256" key="6">
    <source>
        <dbReference type="ARBA" id="ARBA00023125"/>
    </source>
</evidence>
<dbReference type="Proteomes" id="UP001331761">
    <property type="component" value="Unassembled WGS sequence"/>
</dbReference>
<evidence type="ECO:0000259" key="13">
    <source>
        <dbReference type="PROSITE" id="PS50071"/>
    </source>
</evidence>
<dbReference type="EMBL" id="WIXE01012990">
    <property type="protein sequence ID" value="KAK5975474.1"/>
    <property type="molecule type" value="Genomic_DNA"/>
</dbReference>
<evidence type="ECO:0000256" key="1">
    <source>
        <dbReference type="ARBA" id="ARBA00004123"/>
    </source>
</evidence>
<sequence length="370" mass="41787">MFHDQDRRIVTMIQGCAILPFGGVDMCEQTSILGYRILKLLNVVCGLPLLVPMHVQLIDKQTMRRAEKRLTLFQLYDVLLKSEELFSLQFPGSVTLAASMGMDFARKQYTIYNVVDQWNFTALAMAPQMRALMQKFRSMADERVHSKAGGAGTKPKVATPQVVAKIEQYKRDNPTIFAWEIRERLINEAVCSTPPQQRMNSRIPSIGLPPHTFPFAFQQALWPGFVLNPAFPSMPSPLLTTYPSIAPTSPAETVAMSEDDASSRRYGRSSFSQEQLDLLEASFLKEPYPSTAQRMALVKSTQLPEARIQVWFSNRRAKWRRTQQESSGSSIEREDDDGPPVLKKSRCESADTVVDASPPQKKSTIFKPYE</sequence>
<protein>
    <submittedName>
        <fullName evidence="15">Uncharacterized protein</fullName>
    </submittedName>
</protein>
<dbReference type="PANTHER" id="PTHR45636">
    <property type="entry name" value="PAIRED BOX PROTEIN PAX-6-RELATED-RELATED"/>
    <property type="match status" value="1"/>
</dbReference>
<evidence type="ECO:0000256" key="8">
    <source>
        <dbReference type="ARBA" id="ARBA00023163"/>
    </source>
</evidence>
<keyword evidence="7 10" id="KW-0371">Homeobox</keyword>
<dbReference type="Gene3D" id="1.10.10.10">
    <property type="entry name" value="Winged helix-like DNA-binding domain superfamily/Winged helix DNA-binding domain"/>
    <property type="match status" value="1"/>
</dbReference>
<organism evidence="15 16">
    <name type="scientific">Trichostrongylus colubriformis</name>
    <name type="common">Black scour worm</name>
    <dbReference type="NCBI Taxonomy" id="6319"/>
    <lineage>
        <taxon>Eukaryota</taxon>
        <taxon>Metazoa</taxon>
        <taxon>Ecdysozoa</taxon>
        <taxon>Nematoda</taxon>
        <taxon>Chromadorea</taxon>
        <taxon>Rhabditida</taxon>
        <taxon>Rhabditina</taxon>
        <taxon>Rhabditomorpha</taxon>
        <taxon>Strongyloidea</taxon>
        <taxon>Trichostrongylidae</taxon>
        <taxon>Trichostrongylus</taxon>
    </lineage>
</organism>
<evidence type="ECO:0000256" key="2">
    <source>
        <dbReference type="ARBA" id="ARBA00005733"/>
    </source>
</evidence>
<reference evidence="15 16" key="1">
    <citation type="submission" date="2019-10" db="EMBL/GenBank/DDBJ databases">
        <title>Assembly and Annotation for the nematode Trichostrongylus colubriformis.</title>
        <authorList>
            <person name="Martin J."/>
        </authorList>
    </citation>
    <scope>NUCLEOTIDE SEQUENCE [LARGE SCALE GENOMIC DNA]</scope>
    <source>
        <strain evidence="15">G859</strain>
        <tissue evidence="15">Whole worm</tissue>
    </source>
</reference>
<feature type="region of interest" description="Disordered" evidence="12">
    <location>
        <begin position="250"/>
        <end position="269"/>
    </location>
</feature>
<comment type="subcellular location">
    <subcellularLocation>
        <location evidence="1 10 11">Nucleus</location>
    </subcellularLocation>
</comment>
<dbReference type="GO" id="GO:0000978">
    <property type="term" value="F:RNA polymerase II cis-regulatory region sequence-specific DNA binding"/>
    <property type="evidence" value="ECO:0007669"/>
    <property type="project" value="TreeGrafter"/>
</dbReference>
<keyword evidence="9 10" id="KW-0539">Nucleus</keyword>
<dbReference type="InterPro" id="IPR017970">
    <property type="entry name" value="Homeobox_CS"/>
</dbReference>
<dbReference type="SUPFAM" id="SSF46689">
    <property type="entry name" value="Homeodomain-like"/>
    <property type="match status" value="2"/>
</dbReference>
<dbReference type="PROSITE" id="PS51057">
    <property type="entry name" value="PAIRED_2"/>
    <property type="match status" value="1"/>
</dbReference>
<dbReference type="InterPro" id="IPR009057">
    <property type="entry name" value="Homeodomain-like_sf"/>
</dbReference>
<evidence type="ECO:0000259" key="14">
    <source>
        <dbReference type="PROSITE" id="PS51057"/>
    </source>
</evidence>
<dbReference type="AlphaFoldDB" id="A0AAN8FFR6"/>
<feature type="DNA-binding region" description="Homeobox" evidence="10">
    <location>
        <begin position="264"/>
        <end position="323"/>
    </location>
</feature>
<evidence type="ECO:0000313" key="16">
    <source>
        <dbReference type="Proteomes" id="UP001331761"/>
    </source>
</evidence>
<evidence type="ECO:0000256" key="3">
    <source>
        <dbReference type="ARBA" id="ARBA00022473"/>
    </source>
</evidence>
<keyword evidence="3" id="KW-0217">Developmental protein</keyword>
<feature type="region of interest" description="Disordered" evidence="12">
    <location>
        <begin position="318"/>
        <end position="370"/>
    </location>
</feature>
<evidence type="ECO:0000256" key="4">
    <source>
        <dbReference type="ARBA" id="ARBA00022724"/>
    </source>
</evidence>
<evidence type="ECO:0000256" key="10">
    <source>
        <dbReference type="PROSITE-ProRule" id="PRU00108"/>
    </source>
</evidence>
<dbReference type="PROSITE" id="PS50071">
    <property type="entry name" value="HOMEOBOX_2"/>
    <property type="match status" value="1"/>
</dbReference>
<keyword evidence="4" id="KW-0563">Paired box</keyword>
<evidence type="ECO:0000256" key="9">
    <source>
        <dbReference type="ARBA" id="ARBA00023242"/>
    </source>
</evidence>
<dbReference type="GO" id="GO:0005634">
    <property type="term" value="C:nucleus"/>
    <property type="evidence" value="ECO:0007669"/>
    <property type="project" value="UniProtKB-SubCell"/>
</dbReference>
<evidence type="ECO:0000256" key="7">
    <source>
        <dbReference type="ARBA" id="ARBA00023155"/>
    </source>
</evidence>
<accession>A0AAN8FFR6</accession>
<evidence type="ECO:0000256" key="12">
    <source>
        <dbReference type="SAM" id="MobiDB-lite"/>
    </source>
</evidence>
<evidence type="ECO:0000256" key="5">
    <source>
        <dbReference type="ARBA" id="ARBA00023015"/>
    </source>
</evidence>